<name>A0A131YCN0_RHIAP</name>
<dbReference type="EMBL" id="GEDV01012259">
    <property type="protein sequence ID" value="JAP76298.1"/>
    <property type="molecule type" value="Transcribed_RNA"/>
</dbReference>
<evidence type="ECO:0000313" key="2">
    <source>
        <dbReference type="EMBL" id="JAP76298.1"/>
    </source>
</evidence>
<accession>A0A131YCN0</accession>
<organism evidence="2">
    <name type="scientific">Rhipicephalus appendiculatus</name>
    <name type="common">Brown ear tick</name>
    <dbReference type="NCBI Taxonomy" id="34631"/>
    <lineage>
        <taxon>Eukaryota</taxon>
        <taxon>Metazoa</taxon>
        <taxon>Ecdysozoa</taxon>
        <taxon>Arthropoda</taxon>
        <taxon>Chelicerata</taxon>
        <taxon>Arachnida</taxon>
        <taxon>Acari</taxon>
        <taxon>Parasitiformes</taxon>
        <taxon>Ixodida</taxon>
        <taxon>Ixodoidea</taxon>
        <taxon>Ixodidae</taxon>
        <taxon>Rhipicephalinae</taxon>
        <taxon>Rhipicephalus</taxon>
        <taxon>Rhipicephalus</taxon>
    </lineage>
</organism>
<feature type="transmembrane region" description="Helical" evidence="1">
    <location>
        <begin position="44"/>
        <end position="61"/>
    </location>
</feature>
<keyword evidence="1" id="KW-0472">Membrane</keyword>
<evidence type="ECO:0000256" key="1">
    <source>
        <dbReference type="SAM" id="Phobius"/>
    </source>
</evidence>
<dbReference type="AlphaFoldDB" id="A0A131YCN0"/>
<protein>
    <submittedName>
        <fullName evidence="2">Uncharacterized protein</fullName>
    </submittedName>
</protein>
<reference evidence="2" key="1">
    <citation type="journal article" date="2016" name="Ticks Tick Borne Dis.">
        <title>De novo assembly and annotation of the salivary gland transcriptome of Rhipicephalus appendiculatus male and female ticks during blood feeding.</title>
        <authorList>
            <person name="de Castro M.H."/>
            <person name="de Klerk D."/>
            <person name="Pienaar R."/>
            <person name="Latif A.A."/>
            <person name="Rees D.J."/>
            <person name="Mans B.J."/>
        </authorList>
    </citation>
    <scope>NUCLEOTIDE SEQUENCE</scope>
    <source>
        <tissue evidence="2">Salivary glands</tissue>
    </source>
</reference>
<proteinExistence type="predicted"/>
<keyword evidence="1" id="KW-1133">Transmembrane helix</keyword>
<sequence length="107" mass="11782">MKQCTMELMMSCRQHAGLVASLLPSVTSLYCIVCHSGHIINMSIQYFVLKLVVFCVGIFITERTANYGASLSSRCPEGVRNSLSGVHYGQCRCVHMGRKVCIASNSF</sequence>
<keyword evidence="1" id="KW-0812">Transmembrane</keyword>